<reference evidence="2 4" key="1">
    <citation type="journal article" date="2012" name="Nature">
        <title>Algal genomes reveal evolutionary mosaicism and the fate of nucleomorphs.</title>
        <authorList>
            <consortium name="DOE Joint Genome Institute"/>
            <person name="Curtis B.A."/>
            <person name="Tanifuji G."/>
            <person name="Burki F."/>
            <person name="Gruber A."/>
            <person name="Irimia M."/>
            <person name="Maruyama S."/>
            <person name="Arias M.C."/>
            <person name="Ball S.G."/>
            <person name="Gile G.H."/>
            <person name="Hirakawa Y."/>
            <person name="Hopkins J.F."/>
            <person name="Kuo A."/>
            <person name="Rensing S.A."/>
            <person name="Schmutz J."/>
            <person name="Symeonidi A."/>
            <person name="Elias M."/>
            <person name="Eveleigh R.J."/>
            <person name="Herman E.K."/>
            <person name="Klute M.J."/>
            <person name="Nakayama T."/>
            <person name="Obornik M."/>
            <person name="Reyes-Prieto A."/>
            <person name="Armbrust E.V."/>
            <person name="Aves S.J."/>
            <person name="Beiko R.G."/>
            <person name="Coutinho P."/>
            <person name="Dacks J.B."/>
            <person name="Durnford D.G."/>
            <person name="Fast N.M."/>
            <person name="Green B.R."/>
            <person name="Grisdale C.J."/>
            <person name="Hempel F."/>
            <person name="Henrissat B."/>
            <person name="Hoppner M.P."/>
            <person name="Ishida K."/>
            <person name="Kim E."/>
            <person name="Koreny L."/>
            <person name="Kroth P.G."/>
            <person name="Liu Y."/>
            <person name="Malik S.B."/>
            <person name="Maier U.G."/>
            <person name="McRose D."/>
            <person name="Mock T."/>
            <person name="Neilson J.A."/>
            <person name="Onodera N.T."/>
            <person name="Poole A.M."/>
            <person name="Pritham E.J."/>
            <person name="Richards T.A."/>
            <person name="Rocap G."/>
            <person name="Roy S.W."/>
            <person name="Sarai C."/>
            <person name="Schaack S."/>
            <person name="Shirato S."/>
            <person name="Slamovits C.H."/>
            <person name="Spencer D.F."/>
            <person name="Suzuki S."/>
            <person name="Worden A.Z."/>
            <person name="Zauner S."/>
            <person name="Barry K."/>
            <person name="Bell C."/>
            <person name="Bharti A.K."/>
            <person name="Crow J.A."/>
            <person name="Grimwood J."/>
            <person name="Kramer R."/>
            <person name="Lindquist E."/>
            <person name="Lucas S."/>
            <person name="Salamov A."/>
            <person name="McFadden G.I."/>
            <person name="Lane C.E."/>
            <person name="Keeling P.J."/>
            <person name="Gray M.W."/>
            <person name="Grigoriev I.V."/>
            <person name="Archibald J.M."/>
        </authorList>
    </citation>
    <scope>NUCLEOTIDE SEQUENCE</scope>
    <source>
        <strain evidence="2 4">CCMP2712</strain>
    </source>
</reference>
<gene>
    <name evidence="2" type="ORF">GUITHDRAFT_146472</name>
</gene>
<reference evidence="4" key="2">
    <citation type="submission" date="2012-11" db="EMBL/GenBank/DDBJ databases">
        <authorList>
            <person name="Kuo A."/>
            <person name="Curtis B.A."/>
            <person name="Tanifuji G."/>
            <person name="Burki F."/>
            <person name="Gruber A."/>
            <person name="Irimia M."/>
            <person name="Maruyama S."/>
            <person name="Arias M.C."/>
            <person name="Ball S.G."/>
            <person name="Gile G.H."/>
            <person name="Hirakawa Y."/>
            <person name="Hopkins J.F."/>
            <person name="Rensing S.A."/>
            <person name="Schmutz J."/>
            <person name="Symeonidi A."/>
            <person name="Elias M."/>
            <person name="Eveleigh R.J."/>
            <person name="Herman E.K."/>
            <person name="Klute M.J."/>
            <person name="Nakayama T."/>
            <person name="Obornik M."/>
            <person name="Reyes-Prieto A."/>
            <person name="Armbrust E.V."/>
            <person name="Aves S.J."/>
            <person name="Beiko R.G."/>
            <person name="Coutinho P."/>
            <person name="Dacks J.B."/>
            <person name="Durnford D.G."/>
            <person name="Fast N.M."/>
            <person name="Green B.R."/>
            <person name="Grisdale C."/>
            <person name="Hempe F."/>
            <person name="Henrissat B."/>
            <person name="Hoppner M.P."/>
            <person name="Ishida K.-I."/>
            <person name="Kim E."/>
            <person name="Koreny L."/>
            <person name="Kroth P.G."/>
            <person name="Liu Y."/>
            <person name="Malik S.-B."/>
            <person name="Maier U.G."/>
            <person name="McRose D."/>
            <person name="Mock T."/>
            <person name="Neilson J.A."/>
            <person name="Onodera N.T."/>
            <person name="Poole A.M."/>
            <person name="Pritham E.J."/>
            <person name="Richards T.A."/>
            <person name="Rocap G."/>
            <person name="Roy S.W."/>
            <person name="Sarai C."/>
            <person name="Schaack S."/>
            <person name="Shirato S."/>
            <person name="Slamovits C.H."/>
            <person name="Spencer D.F."/>
            <person name="Suzuki S."/>
            <person name="Worden A.Z."/>
            <person name="Zauner S."/>
            <person name="Barry K."/>
            <person name="Bell C."/>
            <person name="Bharti A.K."/>
            <person name="Crow J.A."/>
            <person name="Grimwood J."/>
            <person name="Kramer R."/>
            <person name="Lindquist E."/>
            <person name="Lucas S."/>
            <person name="Salamov A."/>
            <person name="McFadden G.I."/>
            <person name="Lane C.E."/>
            <person name="Keeling P.J."/>
            <person name="Gray M.W."/>
            <person name="Grigoriev I.V."/>
            <person name="Archibald J.M."/>
        </authorList>
    </citation>
    <scope>NUCLEOTIDE SEQUENCE</scope>
    <source>
        <strain evidence="4">CCMP2712</strain>
    </source>
</reference>
<protein>
    <submittedName>
        <fullName evidence="2 3">Uncharacterized protein</fullName>
    </submittedName>
</protein>
<dbReference type="AlphaFoldDB" id="L1IHP4"/>
<dbReference type="HOGENOM" id="CLU_404639_0_0_1"/>
<dbReference type="Proteomes" id="UP000011087">
    <property type="component" value="Unassembled WGS sequence"/>
</dbReference>
<reference evidence="3" key="3">
    <citation type="submission" date="2016-03" db="UniProtKB">
        <authorList>
            <consortium name="EnsemblProtists"/>
        </authorList>
    </citation>
    <scope>IDENTIFICATION</scope>
</reference>
<evidence type="ECO:0000313" key="2">
    <source>
        <dbReference type="EMBL" id="EKX35454.1"/>
    </source>
</evidence>
<proteinExistence type="predicted"/>
<keyword evidence="4" id="KW-1185">Reference proteome</keyword>
<dbReference type="EMBL" id="JH993090">
    <property type="protein sequence ID" value="EKX35454.1"/>
    <property type="molecule type" value="Genomic_DNA"/>
</dbReference>
<evidence type="ECO:0000256" key="1">
    <source>
        <dbReference type="SAM" id="SignalP"/>
    </source>
</evidence>
<dbReference type="GeneID" id="17292208"/>
<sequence>MRAMSSLGRSSPALLLGMLLVAQLRVAGGMQEVEYRKVRFYVDITWSPTAAMLGSPDNSTDAVICKTCSPGSAVPRQGDVLAMKPPTSSIYSNKFLFGDEGPSNLLGSALLEMVVTGTPRSIACSFANSSCLLLATSSVVEHVYSGSGRYNASFKGCCRQWTSLINSIGYGWAMTSSVLVQDDFLSKASPSLFPLSRSPYVPWVAEVAASSSTASQFYVKGFHSLRSASPQNCIAGGSGGGCRFRYRLLSDDERRSTNPAASPSSMPGGITVNANTGLITVNPAAFSSSITATKTVVNLVLYVDAGGFPPPWSAETLFVVVDFCLVLQSVSPPTLTGPSLMSTVDWIPGMQDVSTGAYMDFVCGETFSAVLRAGGEVLGSYDGLSWPRIVTFDNPNVLGVNDRVIQVASSSGLPTGARMTPMVLEGPSNVTRNFSWTPAPGQDGLTYPICFEATSASKPGTCLAASKCFFIHVETSFQSVASLTAFDPVLPPSQLVTVVNGDFEEDTISCFNGVTYDVIFLASCRSAGDRLSALLVTVRGGVELGRIVLQEGSGHLVKDAMEKKYLRFIADQPIVELSIINDSPVIGCDLFVDGVRMVQAQQGVSGEVFNLSLATSSSPSFINDTSAILHGSVVQAAPGCLVQVNIVIERSSYGATVTPEPTVGIPPGAVLEKISNLSEG</sequence>
<evidence type="ECO:0000313" key="3">
    <source>
        <dbReference type="EnsemblProtists" id="EKX35454"/>
    </source>
</evidence>
<accession>L1IHP4</accession>
<organism evidence="2">
    <name type="scientific">Guillardia theta (strain CCMP2712)</name>
    <name type="common">Cryptophyte</name>
    <dbReference type="NCBI Taxonomy" id="905079"/>
    <lineage>
        <taxon>Eukaryota</taxon>
        <taxon>Cryptophyceae</taxon>
        <taxon>Pyrenomonadales</taxon>
        <taxon>Geminigeraceae</taxon>
        <taxon>Guillardia</taxon>
    </lineage>
</organism>
<dbReference type="EnsemblProtists" id="EKX35454">
    <property type="protein sequence ID" value="EKX35454"/>
    <property type="gene ID" value="GUITHDRAFT_146472"/>
</dbReference>
<feature type="signal peptide" evidence="1">
    <location>
        <begin position="1"/>
        <end position="29"/>
    </location>
</feature>
<evidence type="ECO:0000313" key="4">
    <source>
        <dbReference type="Proteomes" id="UP000011087"/>
    </source>
</evidence>
<dbReference type="PaxDb" id="55529-EKX35454"/>
<name>L1IHP4_GUITC</name>
<dbReference type="RefSeq" id="XP_005822434.1">
    <property type="nucleotide sequence ID" value="XM_005822377.1"/>
</dbReference>
<dbReference type="KEGG" id="gtt:GUITHDRAFT_146472"/>
<keyword evidence="1" id="KW-0732">Signal</keyword>
<feature type="chain" id="PRO_5008770020" evidence="1">
    <location>
        <begin position="30"/>
        <end position="680"/>
    </location>
</feature>